<keyword evidence="4" id="KW-0528">Neurotoxin</keyword>
<evidence type="ECO:0000256" key="3">
    <source>
        <dbReference type="ARBA" id="ARBA00022537"/>
    </source>
</evidence>
<accession>A0ABY6JYN1</accession>
<keyword evidence="4" id="KW-0638">Presynaptic neurotoxin</keyword>
<evidence type="ECO:0000313" key="8">
    <source>
        <dbReference type="Proteomes" id="UP001235939"/>
    </source>
</evidence>
<evidence type="ECO:0000256" key="4">
    <source>
        <dbReference type="ARBA" id="ARBA00023028"/>
    </source>
</evidence>
<dbReference type="InterPro" id="IPR036770">
    <property type="entry name" value="Ankyrin_rpt-contain_sf"/>
</dbReference>
<keyword evidence="5" id="KW-0472">Membrane</keyword>
<comment type="subcellular location">
    <subcellularLocation>
        <location evidence="1">Target cell membrane</location>
    </subcellularLocation>
</comment>
<proteinExistence type="predicted"/>
<dbReference type="EMBL" id="CP092863">
    <property type="protein sequence ID" value="UYV61360.1"/>
    <property type="molecule type" value="Genomic_DNA"/>
</dbReference>
<evidence type="ECO:0000313" key="7">
    <source>
        <dbReference type="EMBL" id="UYV61360.1"/>
    </source>
</evidence>
<feature type="region of interest" description="Disordered" evidence="6">
    <location>
        <begin position="166"/>
        <end position="194"/>
    </location>
</feature>
<keyword evidence="4" id="KW-0800">Toxin</keyword>
<keyword evidence="5" id="KW-1053">Target membrane</keyword>
<organism evidence="7 8">
    <name type="scientific">Cordylochernes scorpioides</name>
    <dbReference type="NCBI Taxonomy" id="51811"/>
    <lineage>
        <taxon>Eukaryota</taxon>
        <taxon>Metazoa</taxon>
        <taxon>Ecdysozoa</taxon>
        <taxon>Arthropoda</taxon>
        <taxon>Chelicerata</taxon>
        <taxon>Arachnida</taxon>
        <taxon>Pseudoscorpiones</taxon>
        <taxon>Cheliferoidea</taxon>
        <taxon>Chernetidae</taxon>
        <taxon>Cordylochernes</taxon>
    </lineage>
</organism>
<reference evidence="7 8" key="1">
    <citation type="submission" date="2022-01" db="EMBL/GenBank/DDBJ databases">
        <title>A chromosomal length assembly of Cordylochernes scorpioides.</title>
        <authorList>
            <person name="Zeh D."/>
            <person name="Zeh J."/>
        </authorList>
    </citation>
    <scope>NUCLEOTIDE SEQUENCE [LARGE SCALE GENOMIC DNA]</scope>
    <source>
        <strain evidence="7">IN4F17</strain>
        <tissue evidence="7">Whole Body</tissue>
    </source>
</reference>
<keyword evidence="2" id="KW-0268">Exocytosis</keyword>
<protein>
    <submittedName>
        <fullName evidence="7">ANKFY1</fullName>
    </submittedName>
</protein>
<gene>
    <name evidence="7" type="ORF">LAZ67_1004550</name>
</gene>
<evidence type="ECO:0000256" key="2">
    <source>
        <dbReference type="ARBA" id="ARBA00022483"/>
    </source>
</evidence>
<evidence type="ECO:0000256" key="6">
    <source>
        <dbReference type="SAM" id="MobiDB-lite"/>
    </source>
</evidence>
<keyword evidence="3" id="KW-1052">Target cell membrane</keyword>
<sequence>MCWVQDDFGPEDFAHMKAPLLYKMLKAKSPHPLHASIKIKREDVVFLYLIEFDSQVCCLPSVSGEPPCSVEILWWQLHDRLNQLDSEGLLPLELALSSRQDSVATSLVSHGANVDGGLSSGETLLHRAIRNGKLQPLFLFTLLCVGRQMFSVTYFTSLSFPPLPVPSPDEKGGGGAVTSSLKNLGSAGPADSTL</sequence>
<keyword evidence="8" id="KW-1185">Reference proteome</keyword>
<evidence type="ECO:0000256" key="1">
    <source>
        <dbReference type="ARBA" id="ARBA00004175"/>
    </source>
</evidence>
<dbReference type="Proteomes" id="UP001235939">
    <property type="component" value="Chromosome 01"/>
</dbReference>
<dbReference type="Gene3D" id="1.25.40.20">
    <property type="entry name" value="Ankyrin repeat-containing domain"/>
    <property type="match status" value="1"/>
</dbReference>
<evidence type="ECO:0000256" key="5">
    <source>
        <dbReference type="ARBA" id="ARBA00023298"/>
    </source>
</evidence>
<name>A0ABY6JYN1_9ARAC</name>
<dbReference type="SUPFAM" id="SSF48403">
    <property type="entry name" value="Ankyrin repeat"/>
    <property type="match status" value="1"/>
</dbReference>